<dbReference type="InterPro" id="IPR003599">
    <property type="entry name" value="Ig_sub"/>
</dbReference>
<dbReference type="PANTHER" id="PTHR21063:SF4">
    <property type="entry name" value="CD48 ANTIGEN-RELATED"/>
    <property type="match status" value="1"/>
</dbReference>
<dbReference type="RefSeq" id="XP_026120012.1">
    <property type="nucleotide sequence ID" value="XM_026264227.1"/>
</dbReference>
<sequence>MRNNPFPFGLLLFAYGVFGADGVKSVSVSVMVGDSVTLHTGDTKTQRVLELVWKIQGENKFMAEIDKEINKLSVPGNEEEPFRGRLKLDNLTDSLTITNLKTADSRVYELQIKTTKETKSKIFNVDVSDEMKTVSVKEGEPVSLHTGLIEIKDYDLILWTFENHLIAKINRATNQFSLFSVEGKFEGRLQRVDRSGSLIISDSRITDTGDYHLHMSCSTFTLQRTIRVTVTDSGLSPGVIAGICAAVVVGLVILIGCYCCCKSKK</sequence>
<accession>A0A6P6PGY6</accession>
<feature type="chain" id="PRO_5028401734" evidence="2">
    <location>
        <begin position="20"/>
        <end position="265"/>
    </location>
</feature>
<keyword evidence="2" id="KW-0732">Signal</keyword>
<dbReference type="PANTHER" id="PTHR21063">
    <property type="entry name" value="LFA-3"/>
    <property type="match status" value="1"/>
</dbReference>
<proteinExistence type="predicted"/>
<evidence type="ECO:0000313" key="5">
    <source>
        <dbReference type="RefSeq" id="XP_026120012.1"/>
    </source>
</evidence>
<dbReference type="InterPro" id="IPR013106">
    <property type="entry name" value="Ig_V-set"/>
</dbReference>
<feature type="domain" description="Immunoglobulin" evidence="3">
    <location>
        <begin position="131"/>
        <end position="231"/>
    </location>
</feature>
<dbReference type="InterPro" id="IPR013783">
    <property type="entry name" value="Ig-like_fold"/>
</dbReference>
<evidence type="ECO:0000313" key="4">
    <source>
        <dbReference type="Proteomes" id="UP000515129"/>
    </source>
</evidence>
<evidence type="ECO:0000259" key="3">
    <source>
        <dbReference type="SMART" id="SM00409"/>
    </source>
</evidence>
<evidence type="ECO:0000256" key="2">
    <source>
        <dbReference type="SAM" id="SignalP"/>
    </source>
</evidence>
<dbReference type="Pfam" id="PF07686">
    <property type="entry name" value="V-set"/>
    <property type="match status" value="1"/>
</dbReference>
<protein>
    <submittedName>
        <fullName evidence="5">Uncharacterized protein LOC113099137</fullName>
    </submittedName>
</protein>
<dbReference type="AlphaFoldDB" id="A0A6P6PGY6"/>
<feature type="transmembrane region" description="Helical" evidence="1">
    <location>
        <begin position="239"/>
        <end position="261"/>
    </location>
</feature>
<keyword evidence="1" id="KW-0472">Membrane</keyword>
<evidence type="ECO:0000256" key="1">
    <source>
        <dbReference type="SAM" id="Phobius"/>
    </source>
</evidence>
<organism evidence="4 5">
    <name type="scientific">Carassius auratus</name>
    <name type="common">Goldfish</name>
    <dbReference type="NCBI Taxonomy" id="7957"/>
    <lineage>
        <taxon>Eukaryota</taxon>
        <taxon>Metazoa</taxon>
        <taxon>Chordata</taxon>
        <taxon>Craniata</taxon>
        <taxon>Vertebrata</taxon>
        <taxon>Euteleostomi</taxon>
        <taxon>Actinopterygii</taxon>
        <taxon>Neopterygii</taxon>
        <taxon>Teleostei</taxon>
        <taxon>Ostariophysi</taxon>
        <taxon>Cypriniformes</taxon>
        <taxon>Cyprinidae</taxon>
        <taxon>Cyprininae</taxon>
        <taxon>Carassius</taxon>
    </lineage>
</organism>
<dbReference type="Proteomes" id="UP000515129">
    <property type="component" value="Unplaced"/>
</dbReference>
<keyword evidence="1" id="KW-1133">Transmembrane helix</keyword>
<name>A0A6P6PGY6_CARAU</name>
<reference evidence="5" key="1">
    <citation type="submission" date="2025-08" db="UniProtKB">
        <authorList>
            <consortium name="RefSeq"/>
        </authorList>
    </citation>
    <scope>IDENTIFICATION</scope>
    <source>
        <strain evidence="5">Wakin</strain>
        <tissue evidence="5">Muscle</tissue>
    </source>
</reference>
<gene>
    <name evidence="5" type="primary">LOC113099137</name>
</gene>
<feature type="signal peptide" evidence="2">
    <location>
        <begin position="1"/>
        <end position="19"/>
    </location>
</feature>
<dbReference type="SUPFAM" id="SSF48726">
    <property type="entry name" value="Immunoglobulin"/>
    <property type="match status" value="2"/>
</dbReference>
<dbReference type="InterPro" id="IPR036179">
    <property type="entry name" value="Ig-like_dom_sf"/>
</dbReference>
<dbReference type="SMART" id="SM00409">
    <property type="entry name" value="IG"/>
    <property type="match status" value="2"/>
</dbReference>
<dbReference type="KEGG" id="caua:113099137"/>
<dbReference type="Gene3D" id="2.60.40.10">
    <property type="entry name" value="Immunoglobulins"/>
    <property type="match status" value="2"/>
</dbReference>
<keyword evidence="4" id="KW-1185">Reference proteome</keyword>
<keyword evidence="1" id="KW-0812">Transmembrane</keyword>
<feature type="domain" description="Immunoglobulin" evidence="3">
    <location>
        <begin position="25"/>
        <end position="128"/>
    </location>
</feature>
<dbReference type="GeneID" id="113099137"/>
<dbReference type="OrthoDB" id="8909956at2759"/>